<reference evidence="2 3" key="1">
    <citation type="submission" date="2017-04" db="EMBL/GenBank/DDBJ databases">
        <authorList>
            <person name="Afonso C.L."/>
            <person name="Miller P.J."/>
            <person name="Scott M.A."/>
            <person name="Spackman E."/>
            <person name="Goraichik I."/>
            <person name="Dimitrov K.M."/>
            <person name="Suarez D.L."/>
            <person name="Swayne D.E."/>
        </authorList>
    </citation>
    <scope>NUCLEOTIDE SEQUENCE [LARGE SCALE GENOMIC DNA]</scope>
    <source>
        <strain evidence="2 3">N3/975</strain>
    </source>
</reference>
<dbReference type="AlphaFoldDB" id="A0A1X7HA12"/>
<sequence>MDGEIGNKNAASGLKVKLKGVDHTIMDFRDLSYLKRGNYRQQAVYDVLAELQIMDLLQEFDPILVGTIPIGIDLPESDLDIICCVSDFKVFQKVITERLGSLHTLSFSSDPEKAPESLVVQFTYKDWLFELFAQPVPTVLQNGFRHMVVEHRILNILGEEARQNIISLKQSGVKTEPAFAKLLGIEGDPFQQLLLLSDWCEDELRTFLKNKIIGGLQDMNEKNQLIEQYSAWINFIKVLEEQKEDFWNQPLGEGKWSVRDVVSHIMKWDQYFFEEAIRKVSEGEELTVKHLDYNVFNEQAKQYGRTCSIQELVEQTKTYRQTLIDHIQSLSDEQYDKEYTDADGHPFQTAVFMKDFIWHDQHHMKQIQPLLNNQ</sequence>
<accession>A0A1X7HA12</accession>
<name>A0A1X7HA12_9BACL</name>
<dbReference type="InterPro" id="IPR034660">
    <property type="entry name" value="DinB/YfiT-like"/>
</dbReference>
<gene>
    <name evidence="2" type="ORF">SAMN05661091_2193</name>
</gene>
<organism evidence="2 3">
    <name type="scientific">Paenibacillus uliginis N3/975</name>
    <dbReference type="NCBI Taxonomy" id="1313296"/>
    <lineage>
        <taxon>Bacteria</taxon>
        <taxon>Bacillati</taxon>
        <taxon>Bacillota</taxon>
        <taxon>Bacilli</taxon>
        <taxon>Bacillales</taxon>
        <taxon>Paenibacillaceae</taxon>
        <taxon>Paenibacillus</taxon>
    </lineage>
</organism>
<dbReference type="Pfam" id="PF14091">
    <property type="entry name" value="DUF4269"/>
    <property type="match status" value="1"/>
</dbReference>
<evidence type="ECO:0000313" key="2">
    <source>
        <dbReference type="EMBL" id="SMF82526.1"/>
    </source>
</evidence>
<evidence type="ECO:0000313" key="3">
    <source>
        <dbReference type="Proteomes" id="UP000192940"/>
    </source>
</evidence>
<dbReference type="EMBL" id="LT840184">
    <property type="protein sequence ID" value="SMF82526.1"/>
    <property type="molecule type" value="Genomic_DNA"/>
</dbReference>
<dbReference type="Pfam" id="PF12867">
    <property type="entry name" value="DinB_2"/>
    <property type="match status" value="1"/>
</dbReference>
<dbReference type="STRING" id="1313296.SAMN05661091_2193"/>
<keyword evidence="3" id="KW-1185">Reference proteome</keyword>
<evidence type="ECO:0000259" key="1">
    <source>
        <dbReference type="Pfam" id="PF12867"/>
    </source>
</evidence>
<dbReference type="SUPFAM" id="SSF109854">
    <property type="entry name" value="DinB/YfiT-like putative metalloenzymes"/>
    <property type="match status" value="1"/>
</dbReference>
<proteinExistence type="predicted"/>
<dbReference type="Proteomes" id="UP000192940">
    <property type="component" value="Chromosome I"/>
</dbReference>
<protein>
    <submittedName>
        <fullName evidence="2">Uncharacterized damage-inducible protein DinB (Forms a four-helix bundle)</fullName>
    </submittedName>
</protein>
<feature type="domain" description="DinB-like" evidence="1">
    <location>
        <begin position="231"/>
        <end position="367"/>
    </location>
</feature>
<dbReference type="InterPro" id="IPR025365">
    <property type="entry name" value="DUF4269"/>
</dbReference>
<dbReference type="Gene3D" id="1.20.120.450">
    <property type="entry name" value="dinb family like domain"/>
    <property type="match status" value="1"/>
</dbReference>
<dbReference type="RefSeq" id="WP_244563029.1">
    <property type="nucleotide sequence ID" value="NZ_LT840184.1"/>
</dbReference>
<dbReference type="InterPro" id="IPR024775">
    <property type="entry name" value="DinB-like"/>
</dbReference>